<name>A0A2P2IUV5_RHIMU</name>
<organism evidence="1">
    <name type="scientific">Rhizophora mucronata</name>
    <name type="common">Asiatic mangrove</name>
    <dbReference type="NCBI Taxonomy" id="61149"/>
    <lineage>
        <taxon>Eukaryota</taxon>
        <taxon>Viridiplantae</taxon>
        <taxon>Streptophyta</taxon>
        <taxon>Embryophyta</taxon>
        <taxon>Tracheophyta</taxon>
        <taxon>Spermatophyta</taxon>
        <taxon>Magnoliopsida</taxon>
        <taxon>eudicotyledons</taxon>
        <taxon>Gunneridae</taxon>
        <taxon>Pentapetalae</taxon>
        <taxon>rosids</taxon>
        <taxon>fabids</taxon>
        <taxon>Malpighiales</taxon>
        <taxon>Rhizophoraceae</taxon>
        <taxon>Rhizophora</taxon>
    </lineage>
</organism>
<dbReference type="EMBL" id="GGEC01004500">
    <property type="protein sequence ID" value="MBW84983.1"/>
    <property type="molecule type" value="Transcribed_RNA"/>
</dbReference>
<accession>A0A2P2IUV5</accession>
<sequence>MSCVQTIHIDVSVNTYVPLCRLHVYSVNLSQKFFMRIVLDYRLFWRMKTTLNEIS</sequence>
<protein>
    <submittedName>
        <fullName evidence="1">Uncharacterized protein</fullName>
    </submittedName>
</protein>
<proteinExistence type="predicted"/>
<reference evidence="1" key="1">
    <citation type="submission" date="2018-02" db="EMBL/GenBank/DDBJ databases">
        <title>Rhizophora mucronata_Transcriptome.</title>
        <authorList>
            <person name="Meera S.P."/>
            <person name="Sreeshan A."/>
            <person name="Augustine A."/>
        </authorList>
    </citation>
    <scope>NUCLEOTIDE SEQUENCE</scope>
    <source>
        <tissue evidence="1">Leaf</tissue>
    </source>
</reference>
<evidence type="ECO:0000313" key="1">
    <source>
        <dbReference type="EMBL" id="MBW84983.1"/>
    </source>
</evidence>
<dbReference type="AlphaFoldDB" id="A0A2P2IUV5"/>